<reference evidence="2" key="2">
    <citation type="journal article" date="2017" name="J. Anim. Genet.">
        <title>Multiple reference genome sequences of hot pepper reveal the massive evolution of plant disease resistance genes by retroduplication.</title>
        <authorList>
            <person name="Kim S."/>
            <person name="Park J."/>
            <person name="Yeom S.-I."/>
            <person name="Kim Y.-M."/>
            <person name="Seo E."/>
            <person name="Kim K.-T."/>
            <person name="Kim M.-S."/>
            <person name="Lee J.M."/>
            <person name="Cheong K."/>
            <person name="Shin H.-S."/>
            <person name="Kim S.-B."/>
            <person name="Han K."/>
            <person name="Lee J."/>
            <person name="Park M."/>
            <person name="Lee H.-A."/>
            <person name="Lee H.-Y."/>
            <person name="Lee Y."/>
            <person name="Oh S."/>
            <person name="Lee J.H."/>
            <person name="Choi E."/>
            <person name="Choi E."/>
            <person name="Lee S.E."/>
            <person name="Jeon J."/>
            <person name="Kim H."/>
            <person name="Choi G."/>
            <person name="Song H."/>
            <person name="Lee J."/>
            <person name="Lee S.-C."/>
            <person name="Kwon J.-K."/>
            <person name="Lee H.-Y."/>
            <person name="Koo N."/>
            <person name="Hong Y."/>
            <person name="Kim R.W."/>
            <person name="Kang W.-H."/>
            <person name="Huh J.H."/>
            <person name="Kang B.-C."/>
            <person name="Yang T.-J."/>
            <person name="Lee Y.-H."/>
            <person name="Bennetzen J.L."/>
            <person name="Choi D."/>
        </authorList>
    </citation>
    <scope>NUCLEOTIDE SEQUENCE [LARGE SCALE GENOMIC DNA]</scope>
    <source>
        <strain evidence="2">cv. PBC81</strain>
    </source>
</reference>
<dbReference type="OrthoDB" id="1751519at2759"/>
<sequence length="101" mass="11726">MILLAYLSDSSFFEKTERTDWANLDAYKDKLGQRTQIVNQHPFDVEYVQNIAQQACASLDYAMQHYFAIMKSSSDRKDTQATMMILCDQGQDMFNQLTKPQ</sequence>
<dbReference type="AlphaFoldDB" id="A0A2G2XPJ2"/>
<dbReference type="Proteomes" id="UP000224567">
    <property type="component" value="Unassembled WGS sequence"/>
</dbReference>
<keyword evidence="2" id="KW-1185">Reference proteome</keyword>
<reference evidence="1 2" key="1">
    <citation type="journal article" date="2017" name="Genome Biol.">
        <title>New reference genome sequences of hot pepper reveal the massive evolution of plant disease-resistance genes by retroduplication.</title>
        <authorList>
            <person name="Kim S."/>
            <person name="Park J."/>
            <person name="Yeom S.I."/>
            <person name="Kim Y.M."/>
            <person name="Seo E."/>
            <person name="Kim K.T."/>
            <person name="Kim M.S."/>
            <person name="Lee J.M."/>
            <person name="Cheong K."/>
            <person name="Shin H.S."/>
            <person name="Kim S.B."/>
            <person name="Han K."/>
            <person name="Lee J."/>
            <person name="Park M."/>
            <person name="Lee H.A."/>
            <person name="Lee H.Y."/>
            <person name="Lee Y."/>
            <person name="Oh S."/>
            <person name="Lee J.H."/>
            <person name="Choi E."/>
            <person name="Choi E."/>
            <person name="Lee S.E."/>
            <person name="Jeon J."/>
            <person name="Kim H."/>
            <person name="Choi G."/>
            <person name="Song H."/>
            <person name="Lee J."/>
            <person name="Lee S.C."/>
            <person name="Kwon J.K."/>
            <person name="Lee H.Y."/>
            <person name="Koo N."/>
            <person name="Hong Y."/>
            <person name="Kim R.W."/>
            <person name="Kang W.H."/>
            <person name="Huh J.H."/>
            <person name="Kang B.C."/>
            <person name="Yang T.J."/>
            <person name="Lee Y.H."/>
            <person name="Bennetzen J.L."/>
            <person name="Choi D."/>
        </authorList>
    </citation>
    <scope>NUCLEOTIDE SEQUENCE [LARGE SCALE GENOMIC DNA]</scope>
    <source>
        <strain evidence="2">cv. PBC81</strain>
    </source>
</reference>
<protein>
    <submittedName>
        <fullName evidence="1">Uncharacterized protein</fullName>
    </submittedName>
</protein>
<evidence type="ECO:0000313" key="1">
    <source>
        <dbReference type="EMBL" id="PHT59416.1"/>
    </source>
</evidence>
<proteinExistence type="predicted"/>
<dbReference type="EMBL" id="MLFT02000001">
    <property type="protein sequence ID" value="PHT59416.1"/>
    <property type="molecule type" value="Genomic_DNA"/>
</dbReference>
<name>A0A2G2XPJ2_CAPBA</name>
<organism evidence="1 2">
    <name type="scientific">Capsicum baccatum</name>
    <name type="common">Peruvian pepper</name>
    <dbReference type="NCBI Taxonomy" id="33114"/>
    <lineage>
        <taxon>Eukaryota</taxon>
        <taxon>Viridiplantae</taxon>
        <taxon>Streptophyta</taxon>
        <taxon>Embryophyta</taxon>
        <taxon>Tracheophyta</taxon>
        <taxon>Spermatophyta</taxon>
        <taxon>Magnoliopsida</taxon>
        <taxon>eudicotyledons</taxon>
        <taxon>Gunneridae</taxon>
        <taxon>Pentapetalae</taxon>
        <taxon>asterids</taxon>
        <taxon>lamiids</taxon>
        <taxon>Solanales</taxon>
        <taxon>Solanaceae</taxon>
        <taxon>Solanoideae</taxon>
        <taxon>Capsiceae</taxon>
        <taxon>Capsicum</taxon>
    </lineage>
</organism>
<evidence type="ECO:0000313" key="2">
    <source>
        <dbReference type="Proteomes" id="UP000224567"/>
    </source>
</evidence>
<accession>A0A2G2XPJ2</accession>
<gene>
    <name evidence="1" type="ORF">CQW23_01779</name>
</gene>
<comment type="caution">
    <text evidence="1">The sequence shown here is derived from an EMBL/GenBank/DDBJ whole genome shotgun (WGS) entry which is preliminary data.</text>
</comment>